<keyword evidence="5 8" id="KW-0472">Membrane</keyword>
<evidence type="ECO:0000256" key="3">
    <source>
        <dbReference type="ARBA" id="ARBA00022729"/>
    </source>
</evidence>
<feature type="transmembrane region" description="Helical" evidence="8">
    <location>
        <begin position="233"/>
        <end position="256"/>
    </location>
</feature>
<feature type="region of interest" description="Disordered" evidence="7">
    <location>
        <begin position="573"/>
        <end position="632"/>
    </location>
</feature>
<keyword evidence="4 8" id="KW-1133">Transmembrane helix</keyword>
<comment type="caution">
    <text evidence="11">The sequence shown here is derived from an EMBL/GenBank/DDBJ whole genome shotgun (WGS) entry which is preliminary data.</text>
</comment>
<dbReference type="InterPro" id="IPR002889">
    <property type="entry name" value="WSC_carb-bd"/>
</dbReference>
<name>A0ABR2UZT8_9PEZI</name>
<feature type="compositionally biased region" description="Basic and acidic residues" evidence="7">
    <location>
        <begin position="350"/>
        <end position="360"/>
    </location>
</feature>
<keyword evidence="12" id="KW-1185">Reference proteome</keyword>
<evidence type="ECO:0000256" key="5">
    <source>
        <dbReference type="ARBA" id="ARBA00023136"/>
    </source>
</evidence>
<comment type="subcellular location">
    <subcellularLocation>
        <location evidence="1">Membrane</location>
        <topology evidence="1">Single-pass membrane protein</topology>
    </subcellularLocation>
</comment>
<evidence type="ECO:0000313" key="11">
    <source>
        <dbReference type="EMBL" id="KAK9419864.1"/>
    </source>
</evidence>
<feature type="compositionally biased region" description="Pro residues" evidence="7">
    <location>
        <begin position="411"/>
        <end position="425"/>
    </location>
</feature>
<dbReference type="Proteomes" id="UP001408356">
    <property type="component" value="Unassembled WGS sequence"/>
</dbReference>
<evidence type="ECO:0000256" key="6">
    <source>
        <dbReference type="ARBA" id="ARBA00023180"/>
    </source>
</evidence>
<feature type="compositionally biased region" description="Polar residues" evidence="7">
    <location>
        <begin position="610"/>
        <end position="622"/>
    </location>
</feature>
<evidence type="ECO:0000256" key="7">
    <source>
        <dbReference type="SAM" id="MobiDB-lite"/>
    </source>
</evidence>
<gene>
    <name evidence="11" type="ORF">SUNI508_06870</name>
</gene>
<feature type="region of interest" description="Disordered" evidence="7">
    <location>
        <begin position="309"/>
        <end position="482"/>
    </location>
</feature>
<dbReference type="PANTHER" id="PTHR24269">
    <property type="entry name" value="KREMEN PROTEIN"/>
    <property type="match status" value="1"/>
</dbReference>
<organism evidence="11 12">
    <name type="scientific">Seiridium unicorne</name>
    <dbReference type="NCBI Taxonomy" id="138068"/>
    <lineage>
        <taxon>Eukaryota</taxon>
        <taxon>Fungi</taxon>
        <taxon>Dikarya</taxon>
        <taxon>Ascomycota</taxon>
        <taxon>Pezizomycotina</taxon>
        <taxon>Sordariomycetes</taxon>
        <taxon>Xylariomycetidae</taxon>
        <taxon>Amphisphaeriales</taxon>
        <taxon>Sporocadaceae</taxon>
        <taxon>Seiridium</taxon>
    </lineage>
</organism>
<sequence>MPYLPGDFRTKRFCLQAMLWSGLLFTAHTRQTRSAVGPPVKRDGPVKRDDFTTRTVTLSIAYKPTLAPGDANYELLGCYGHTGLDAAGAHPFGKEADFASPSSVNTTKLTVYACLDGCMGLSPPNGSGDHFKYAGVKNGSECFCGLEVASGATKLDAENCTTPCSGDSKAACGGSENLAVYKYIPDSKKGVASETSSATSTTTHNGNQLIDSTLPPTVSTTSLPDQKTPASTVAVAAVTGSLSGAVLLAGILFFFCRWQRKNKNIQDAHVNAMLSKHEHNTEPKGKPPLGILATNANVHDDIHLTIQGGLVPTTPALERGPKRMTNFPNTPIQGGGQTENRDSLYTNLMDEVRGPPKTRSEGNSSSVQWRTVDHSGGAVPPSPRVASPPPSAGVQGLGDRAWHRRRLSTPFAPPNVPLPPDPPPMLNRGAGRGRGRGQGQGGGIPSRPPRRGSVATFEAGGNTPIQSPSATSFTTKSTEGVKPVAPLKLRRLGAESSLNIQTSTTPVKPNSMGRNLTGNRGQVSAAEERQPAVPFLPAVRRADTMNFDSPVLPPLEPGERFNFDSRAWKDLPNTPVEVRTAPQAPLGRPQENKASKTEARREVNEDGVSPASTTTVGTSILDSPTILDWAAR</sequence>
<evidence type="ECO:0000256" key="9">
    <source>
        <dbReference type="SAM" id="SignalP"/>
    </source>
</evidence>
<protein>
    <recommendedName>
        <fullName evidence="10">WSC domain-containing protein</fullName>
    </recommendedName>
</protein>
<keyword evidence="6" id="KW-0325">Glycoprotein</keyword>
<evidence type="ECO:0000313" key="12">
    <source>
        <dbReference type="Proteomes" id="UP001408356"/>
    </source>
</evidence>
<feature type="compositionally biased region" description="Low complexity" evidence="7">
    <location>
        <begin position="212"/>
        <end position="227"/>
    </location>
</feature>
<dbReference type="InterPro" id="IPR051836">
    <property type="entry name" value="Kremen_rcpt"/>
</dbReference>
<reference evidence="11 12" key="1">
    <citation type="journal article" date="2024" name="J. Plant Pathol.">
        <title>Sequence and assembly of the genome of Seiridium unicorne, isolate CBS 538.82, causal agent of cypress canker disease.</title>
        <authorList>
            <person name="Scali E."/>
            <person name="Rocca G.D."/>
            <person name="Danti R."/>
            <person name="Garbelotto M."/>
            <person name="Barberini S."/>
            <person name="Baroncelli R."/>
            <person name="Emiliani G."/>
        </authorList>
    </citation>
    <scope>NUCLEOTIDE SEQUENCE [LARGE SCALE GENOMIC DNA]</scope>
    <source>
        <strain evidence="11 12">BM-138-508</strain>
    </source>
</reference>
<feature type="domain" description="WSC" evidence="10">
    <location>
        <begin position="72"/>
        <end position="184"/>
    </location>
</feature>
<evidence type="ECO:0000256" key="4">
    <source>
        <dbReference type="ARBA" id="ARBA00022989"/>
    </source>
</evidence>
<feature type="compositionally biased region" description="Gly residues" evidence="7">
    <location>
        <begin position="430"/>
        <end position="444"/>
    </location>
</feature>
<feature type="region of interest" description="Disordered" evidence="7">
    <location>
        <begin position="192"/>
        <end position="227"/>
    </location>
</feature>
<evidence type="ECO:0000256" key="2">
    <source>
        <dbReference type="ARBA" id="ARBA00022692"/>
    </source>
</evidence>
<dbReference type="EMBL" id="JARVKF010000279">
    <property type="protein sequence ID" value="KAK9419864.1"/>
    <property type="molecule type" value="Genomic_DNA"/>
</dbReference>
<accession>A0ABR2UZT8</accession>
<feature type="compositionally biased region" description="Basic and acidic residues" evidence="7">
    <location>
        <begin position="590"/>
        <end position="604"/>
    </location>
</feature>
<dbReference type="SMART" id="SM00321">
    <property type="entry name" value="WSC"/>
    <property type="match status" value="1"/>
</dbReference>
<keyword evidence="2 8" id="KW-0812">Transmembrane</keyword>
<evidence type="ECO:0000256" key="8">
    <source>
        <dbReference type="SAM" id="Phobius"/>
    </source>
</evidence>
<dbReference type="Pfam" id="PF01822">
    <property type="entry name" value="WSC"/>
    <property type="match status" value="1"/>
</dbReference>
<feature type="signal peptide" evidence="9">
    <location>
        <begin position="1"/>
        <end position="29"/>
    </location>
</feature>
<keyword evidence="3 9" id="KW-0732">Signal</keyword>
<dbReference type="PANTHER" id="PTHR24269:SF16">
    <property type="entry name" value="PROTEIN SLG1"/>
    <property type="match status" value="1"/>
</dbReference>
<feature type="chain" id="PRO_5045909392" description="WSC domain-containing protein" evidence="9">
    <location>
        <begin position="30"/>
        <end position="632"/>
    </location>
</feature>
<evidence type="ECO:0000256" key="1">
    <source>
        <dbReference type="ARBA" id="ARBA00004167"/>
    </source>
</evidence>
<feature type="compositionally biased region" description="Low complexity" evidence="7">
    <location>
        <begin position="192"/>
        <end position="203"/>
    </location>
</feature>
<dbReference type="PROSITE" id="PS51212">
    <property type="entry name" value="WSC"/>
    <property type="match status" value="1"/>
</dbReference>
<feature type="compositionally biased region" description="Pro residues" evidence="7">
    <location>
        <begin position="380"/>
        <end position="391"/>
    </location>
</feature>
<proteinExistence type="predicted"/>
<feature type="compositionally biased region" description="Polar residues" evidence="7">
    <location>
        <begin position="463"/>
        <end position="478"/>
    </location>
</feature>
<evidence type="ECO:0000259" key="10">
    <source>
        <dbReference type="PROSITE" id="PS51212"/>
    </source>
</evidence>